<accession>A0AC60P1F9</accession>
<organism evidence="1 2">
    <name type="scientific">Ixodes persulcatus</name>
    <name type="common">Taiga tick</name>
    <dbReference type="NCBI Taxonomy" id="34615"/>
    <lineage>
        <taxon>Eukaryota</taxon>
        <taxon>Metazoa</taxon>
        <taxon>Ecdysozoa</taxon>
        <taxon>Arthropoda</taxon>
        <taxon>Chelicerata</taxon>
        <taxon>Arachnida</taxon>
        <taxon>Acari</taxon>
        <taxon>Parasitiformes</taxon>
        <taxon>Ixodida</taxon>
        <taxon>Ixodoidea</taxon>
        <taxon>Ixodidae</taxon>
        <taxon>Ixodinae</taxon>
        <taxon>Ixodes</taxon>
    </lineage>
</organism>
<proteinExistence type="predicted"/>
<gene>
    <name evidence="1" type="ORF">HPB47_009699</name>
</gene>
<protein>
    <submittedName>
        <fullName evidence="1">Uncharacterized protein</fullName>
    </submittedName>
</protein>
<evidence type="ECO:0000313" key="1">
    <source>
        <dbReference type="EMBL" id="KAG0413157.1"/>
    </source>
</evidence>
<name>A0AC60P1F9_IXOPE</name>
<dbReference type="Proteomes" id="UP000805193">
    <property type="component" value="Unassembled WGS sequence"/>
</dbReference>
<comment type="caution">
    <text evidence="1">The sequence shown here is derived from an EMBL/GenBank/DDBJ whole genome shotgun (WGS) entry which is preliminary data.</text>
</comment>
<keyword evidence="2" id="KW-1185">Reference proteome</keyword>
<reference evidence="1 2" key="1">
    <citation type="journal article" date="2020" name="Cell">
        <title>Large-Scale Comparative Analyses of Tick Genomes Elucidate Their Genetic Diversity and Vector Capacities.</title>
        <authorList>
            <consortium name="Tick Genome and Microbiome Consortium (TIGMIC)"/>
            <person name="Jia N."/>
            <person name="Wang J."/>
            <person name="Shi W."/>
            <person name="Du L."/>
            <person name="Sun Y."/>
            <person name="Zhan W."/>
            <person name="Jiang J.F."/>
            <person name="Wang Q."/>
            <person name="Zhang B."/>
            <person name="Ji P."/>
            <person name="Bell-Sakyi L."/>
            <person name="Cui X.M."/>
            <person name="Yuan T.T."/>
            <person name="Jiang B.G."/>
            <person name="Yang W.F."/>
            <person name="Lam T.T."/>
            <person name="Chang Q.C."/>
            <person name="Ding S.J."/>
            <person name="Wang X.J."/>
            <person name="Zhu J.G."/>
            <person name="Ruan X.D."/>
            <person name="Zhao L."/>
            <person name="Wei J.T."/>
            <person name="Ye R.Z."/>
            <person name="Que T.C."/>
            <person name="Du C.H."/>
            <person name="Zhou Y.H."/>
            <person name="Cheng J.X."/>
            <person name="Dai P.F."/>
            <person name="Guo W.B."/>
            <person name="Han X.H."/>
            <person name="Huang E.J."/>
            <person name="Li L.F."/>
            <person name="Wei W."/>
            <person name="Gao Y.C."/>
            <person name="Liu J.Z."/>
            <person name="Shao H.Z."/>
            <person name="Wang X."/>
            <person name="Wang C.C."/>
            <person name="Yang T.C."/>
            <person name="Huo Q.B."/>
            <person name="Li W."/>
            <person name="Chen H.Y."/>
            <person name="Chen S.E."/>
            <person name="Zhou L.G."/>
            <person name="Ni X.B."/>
            <person name="Tian J.H."/>
            <person name="Sheng Y."/>
            <person name="Liu T."/>
            <person name="Pan Y.S."/>
            <person name="Xia L.Y."/>
            <person name="Li J."/>
            <person name="Zhao F."/>
            <person name="Cao W.C."/>
        </authorList>
    </citation>
    <scope>NUCLEOTIDE SEQUENCE [LARGE SCALE GENOMIC DNA]</scope>
    <source>
        <strain evidence="1">Iper-2018</strain>
    </source>
</reference>
<dbReference type="EMBL" id="JABSTQ010011287">
    <property type="protein sequence ID" value="KAG0413157.1"/>
    <property type="molecule type" value="Genomic_DNA"/>
</dbReference>
<sequence length="209" mass="23362">MLWAVSRTLLGKGKKKGGTSAMALKMSKTDEQLASMAVDLFFSQSDSASDNPSPYDIEILAPDDGLDWPFTLGELEWALHKGGRRSEAVGSKSGSDGNLLNRLEHPVSATHRAREGGLGDAPSKSRLRYEDRDSAWDINPQVRHPSAEHPPTNHEEVFDDVKEDVKDGVKNVRLRQLQLPALPSLRNRSLRISDYRFSHWRYVTSTTRP</sequence>
<evidence type="ECO:0000313" key="2">
    <source>
        <dbReference type="Proteomes" id="UP000805193"/>
    </source>
</evidence>